<name>A0AAG5DIL0_ANOAO</name>
<evidence type="ECO:0000313" key="1">
    <source>
        <dbReference type="EnsemblMetazoa" id="ENSAATROPP010694"/>
    </source>
</evidence>
<sequence length="88" mass="9794">QTKYSLTSCGCSTLAMQRAASSSFSYVRPRLMMCTPSVRRLYTYCSIWKFTEVLPMCVVAANILVTSSSLRERTSRFPDIVPLIGSNG</sequence>
<proteinExistence type="predicted"/>
<keyword evidence="2" id="KW-1185">Reference proteome</keyword>
<protein>
    <submittedName>
        <fullName evidence="1">Uncharacterized protein</fullName>
    </submittedName>
</protein>
<organism evidence="1 2">
    <name type="scientific">Anopheles atroparvus</name>
    <name type="common">European mosquito</name>
    <dbReference type="NCBI Taxonomy" id="41427"/>
    <lineage>
        <taxon>Eukaryota</taxon>
        <taxon>Metazoa</taxon>
        <taxon>Ecdysozoa</taxon>
        <taxon>Arthropoda</taxon>
        <taxon>Hexapoda</taxon>
        <taxon>Insecta</taxon>
        <taxon>Pterygota</taxon>
        <taxon>Neoptera</taxon>
        <taxon>Endopterygota</taxon>
        <taxon>Diptera</taxon>
        <taxon>Nematocera</taxon>
        <taxon>Culicoidea</taxon>
        <taxon>Culicidae</taxon>
        <taxon>Anophelinae</taxon>
        <taxon>Anopheles</taxon>
    </lineage>
</organism>
<reference evidence="1" key="1">
    <citation type="submission" date="2024-04" db="UniProtKB">
        <authorList>
            <consortium name="EnsemblMetazoa"/>
        </authorList>
    </citation>
    <scope>IDENTIFICATION</scope>
    <source>
        <strain evidence="1">EBRO</strain>
    </source>
</reference>
<evidence type="ECO:0000313" key="2">
    <source>
        <dbReference type="Proteomes" id="UP000075880"/>
    </source>
</evidence>
<dbReference type="Proteomes" id="UP000075880">
    <property type="component" value="Unassembled WGS sequence"/>
</dbReference>
<dbReference type="EnsemblMetazoa" id="ENSAATROPT011807">
    <property type="protein sequence ID" value="ENSAATROPP010694"/>
    <property type="gene ID" value="ENSAATROPG009616"/>
</dbReference>
<dbReference type="AlphaFoldDB" id="A0AAG5DIL0"/>
<accession>A0AAG5DIL0</accession>